<keyword evidence="7" id="KW-0732">Signal</keyword>
<dbReference type="FunFam" id="1.10.110.10:FF:000001">
    <property type="entry name" value="Bifunctional inhibitor/lipid-transfer protein/seed storage 2S albumin superfamily protein"/>
    <property type="match status" value="1"/>
</dbReference>
<feature type="domain" description="Bifunctional inhibitor/plant lipid transfer protein/seed storage helical" evidence="14">
    <location>
        <begin position="91"/>
        <end position="168"/>
    </location>
</feature>
<evidence type="ECO:0000256" key="8">
    <source>
        <dbReference type="ARBA" id="ARBA00023121"/>
    </source>
</evidence>
<dbReference type="InterPro" id="IPR000528">
    <property type="entry name" value="Plant_nsLTP"/>
</dbReference>
<evidence type="ECO:0000256" key="12">
    <source>
        <dbReference type="SAM" id="MobiDB-lite"/>
    </source>
</evidence>
<sequence length="252" mass="27093">MGFSIIKLVTKNQGNSVFTISHFISYKNPNRPYKVGSNFTLSGQFSNSFDKMAMGFGLDHFPFRLSLLVVVCVSIMGGFVMADPAKDREECTQQLAGLATCLPYVDGEAKAPTPDCCSGLKQVLKDNKKCLCVIVRDRNDPDLGLQINATLALGLPSVCNAPANVSKCPELLHMDPKSPEAQVFYQLEKNSTGNADAPAQSPTAGGPVSTKSQGVSSGSRTQGYFSGNKGLGSDILIRGVMLWYFMGQHLLI</sequence>
<feature type="region of interest" description="Disordered" evidence="12">
    <location>
        <begin position="192"/>
        <end position="221"/>
    </location>
</feature>
<dbReference type="GO" id="GO:0098552">
    <property type="term" value="C:side of membrane"/>
    <property type="evidence" value="ECO:0007669"/>
    <property type="project" value="UniProtKB-KW"/>
</dbReference>
<evidence type="ECO:0000256" key="3">
    <source>
        <dbReference type="ARBA" id="ARBA00009748"/>
    </source>
</evidence>
<evidence type="ECO:0000313" key="16">
    <source>
        <dbReference type="Proteomes" id="UP000813462"/>
    </source>
</evidence>
<keyword evidence="11" id="KW-0449">Lipoprotein</keyword>
<dbReference type="InterPro" id="IPR016140">
    <property type="entry name" value="Bifunc_inhib/LTP/seed_store"/>
</dbReference>
<dbReference type="AlphaFoldDB" id="A0A978VYL1"/>
<dbReference type="Proteomes" id="UP000813462">
    <property type="component" value="Unassembled WGS sequence"/>
</dbReference>
<keyword evidence="6" id="KW-0336">GPI-anchor</keyword>
<proteinExistence type="inferred from homology"/>
<evidence type="ECO:0000256" key="7">
    <source>
        <dbReference type="ARBA" id="ARBA00022729"/>
    </source>
</evidence>
<keyword evidence="5" id="KW-1003">Cell membrane</keyword>
<comment type="caution">
    <text evidence="15">The sequence shown here is derived from an EMBL/GenBank/DDBJ whole genome shotgun (WGS) entry which is preliminary data.</text>
</comment>
<dbReference type="InterPro" id="IPR036312">
    <property type="entry name" value="Bifun_inhib/LTP/seed_sf"/>
</dbReference>
<evidence type="ECO:0000256" key="13">
    <source>
        <dbReference type="SAM" id="Phobius"/>
    </source>
</evidence>
<evidence type="ECO:0000256" key="10">
    <source>
        <dbReference type="ARBA" id="ARBA00023180"/>
    </source>
</evidence>
<evidence type="ECO:0000256" key="6">
    <source>
        <dbReference type="ARBA" id="ARBA00022622"/>
    </source>
</evidence>
<organism evidence="15 16">
    <name type="scientific">Ziziphus jujuba var. spinosa</name>
    <dbReference type="NCBI Taxonomy" id="714518"/>
    <lineage>
        <taxon>Eukaryota</taxon>
        <taxon>Viridiplantae</taxon>
        <taxon>Streptophyta</taxon>
        <taxon>Embryophyta</taxon>
        <taxon>Tracheophyta</taxon>
        <taxon>Spermatophyta</taxon>
        <taxon>Magnoliopsida</taxon>
        <taxon>eudicotyledons</taxon>
        <taxon>Gunneridae</taxon>
        <taxon>Pentapetalae</taxon>
        <taxon>rosids</taxon>
        <taxon>fabids</taxon>
        <taxon>Rosales</taxon>
        <taxon>Rhamnaceae</taxon>
        <taxon>Paliureae</taxon>
        <taxon>Ziziphus</taxon>
    </lineage>
</organism>
<feature type="compositionally biased region" description="Polar residues" evidence="12">
    <location>
        <begin position="209"/>
        <end position="221"/>
    </location>
</feature>
<evidence type="ECO:0000256" key="11">
    <source>
        <dbReference type="ARBA" id="ARBA00023288"/>
    </source>
</evidence>
<dbReference type="PRINTS" id="PR00382">
    <property type="entry name" value="LIPIDTRNSFER"/>
</dbReference>
<keyword evidence="13" id="KW-1133">Transmembrane helix</keyword>
<reference evidence="15" key="1">
    <citation type="journal article" date="2021" name="Front. Plant Sci.">
        <title>Chromosome-Scale Genome Assembly for Chinese Sour Jujube and Insights Into Its Genome Evolution and Domestication Signature.</title>
        <authorList>
            <person name="Shen L.-Y."/>
            <person name="Luo H."/>
            <person name="Wang X.-L."/>
            <person name="Wang X.-M."/>
            <person name="Qiu X.-J."/>
            <person name="Liu H."/>
            <person name="Zhou S.-S."/>
            <person name="Jia K.-H."/>
            <person name="Nie S."/>
            <person name="Bao Y.-T."/>
            <person name="Zhang R.-G."/>
            <person name="Yun Q.-Z."/>
            <person name="Chai Y.-H."/>
            <person name="Lu J.-Y."/>
            <person name="Li Y."/>
            <person name="Zhao S.-W."/>
            <person name="Mao J.-F."/>
            <person name="Jia S.-G."/>
            <person name="Mao Y.-M."/>
        </authorList>
    </citation>
    <scope>NUCLEOTIDE SEQUENCE</scope>
    <source>
        <strain evidence="15">AT0</strain>
        <tissue evidence="15">Leaf</tissue>
    </source>
</reference>
<keyword evidence="13" id="KW-0812">Transmembrane</keyword>
<dbReference type="Pfam" id="PF14368">
    <property type="entry name" value="LTP_2"/>
    <property type="match status" value="1"/>
</dbReference>
<evidence type="ECO:0000256" key="1">
    <source>
        <dbReference type="ARBA" id="ARBA00003211"/>
    </source>
</evidence>
<accession>A0A978VYL1</accession>
<evidence type="ECO:0000259" key="14">
    <source>
        <dbReference type="SMART" id="SM00499"/>
    </source>
</evidence>
<evidence type="ECO:0000313" key="15">
    <source>
        <dbReference type="EMBL" id="KAH7544795.1"/>
    </source>
</evidence>
<name>A0A978VYL1_ZIZJJ</name>
<evidence type="ECO:0000256" key="2">
    <source>
        <dbReference type="ARBA" id="ARBA00004609"/>
    </source>
</evidence>
<comment type="similarity">
    <text evidence="3">Belongs to the plant LTP family.</text>
</comment>
<dbReference type="GO" id="GO:0006869">
    <property type="term" value="P:lipid transport"/>
    <property type="evidence" value="ECO:0007669"/>
    <property type="project" value="InterPro"/>
</dbReference>
<dbReference type="PANTHER" id="PTHR33044">
    <property type="entry name" value="BIFUNCTIONAL INHIBITOR/LIPID-TRANSFER PROTEIN/SEED STORAGE 2S ALBUMIN SUPERFAMILY PROTEIN-RELATED"/>
    <property type="match status" value="1"/>
</dbReference>
<evidence type="ECO:0000256" key="4">
    <source>
        <dbReference type="ARBA" id="ARBA00022448"/>
    </source>
</evidence>
<keyword evidence="9" id="KW-1015">Disulfide bond</keyword>
<keyword evidence="10" id="KW-0325">Glycoprotein</keyword>
<dbReference type="CDD" id="cd00010">
    <property type="entry name" value="AAI_LTSS"/>
    <property type="match status" value="1"/>
</dbReference>
<evidence type="ECO:0000256" key="9">
    <source>
        <dbReference type="ARBA" id="ARBA00023157"/>
    </source>
</evidence>
<dbReference type="GO" id="GO:0008289">
    <property type="term" value="F:lipid binding"/>
    <property type="evidence" value="ECO:0007669"/>
    <property type="project" value="UniProtKB-KW"/>
</dbReference>
<dbReference type="InterPro" id="IPR043325">
    <property type="entry name" value="LTSS"/>
</dbReference>
<feature type="transmembrane region" description="Helical" evidence="13">
    <location>
        <begin position="61"/>
        <end position="82"/>
    </location>
</feature>
<keyword evidence="8" id="KW-0446">Lipid-binding</keyword>
<comment type="function">
    <text evidence="1">Plant non-specific lipid-transfer proteins transfer phospholipids as well as galactolipids across membranes. May play a role in wax or cutin deposition in the cell walls of expanding epidermal cells and certain secretory tissues.</text>
</comment>
<gene>
    <name evidence="15" type="ORF">FEM48_Zijuj01G0024100</name>
</gene>
<evidence type="ECO:0000256" key="5">
    <source>
        <dbReference type="ARBA" id="ARBA00022475"/>
    </source>
</evidence>
<dbReference type="SMART" id="SM00499">
    <property type="entry name" value="AAI"/>
    <property type="match status" value="1"/>
</dbReference>
<dbReference type="EMBL" id="JAEACU010000001">
    <property type="protein sequence ID" value="KAH7544795.1"/>
    <property type="molecule type" value="Genomic_DNA"/>
</dbReference>
<keyword evidence="13" id="KW-0472">Membrane</keyword>
<dbReference type="OrthoDB" id="1938537at2759"/>
<dbReference type="GO" id="GO:0005886">
    <property type="term" value="C:plasma membrane"/>
    <property type="evidence" value="ECO:0007669"/>
    <property type="project" value="UniProtKB-SubCell"/>
</dbReference>
<dbReference type="Gene3D" id="1.10.110.10">
    <property type="entry name" value="Plant lipid-transfer and hydrophobic proteins"/>
    <property type="match status" value="1"/>
</dbReference>
<dbReference type="SUPFAM" id="SSF47699">
    <property type="entry name" value="Bifunctional inhibitor/lipid-transfer protein/seed storage 2S albumin"/>
    <property type="match status" value="1"/>
</dbReference>
<protein>
    <recommendedName>
        <fullName evidence="14">Bifunctional inhibitor/plant lipid transfer protein/seed storage helical domain-containing protein</fullName>
    </recommendedName>
</protein>
<keyword evidence="4" id="KW-0813">Transport</keyword>
<comment type="subcellular location">
    <subcellularLocation>
        <location evidence="2">Cell membrane</location>
        <topology evidence="2">Lipid-anchor</topology>
        <topology evidence="2">GPI-anchor</topology>
    </subcellularLocation>
</comment>